<sequence length="245" mass="26929">MYYTTFYFTISNIGITGGKNAVVVELVEVEVLLVVDVLVEVEVEVDEVLVLVEEEVDVEVEVELELDVELEVEVDVEVLEVEVLIEVDVEELELDVPEVVLLEVDVEVDEEVLVDVEVEVEVEVVVVVVGGASVKKTFTWIWSRKKVLLSPIDPNAARPLAEKLALEKSAPVGVVPHKSLEAPMVSLTSVNDWSTLVKPLMLLKPPASILADTSLKWSRFATCPSKVTSIPCIESDAPMPKLKSS</sequence>
<proteinExistence type="predicted"/>
<gene>
    <name evidence="1" type="ORF">LCGC14_0540570</name>
</gene>
<comment type="caution">
    <text evidence="1">The sequence shown here is derived from an EMBL/GenBank/DDBJ whole genome shotgun (WGS) entry which is preliminary data.</text>
</comment>
<accession>A0A0F9RXM7</accession>
<reference evidence="1" key="1">
    <citation type="journal article" date="2015" name="Nature">
        <title>Complex archaea that bridge the gap between prokaryotes and eukaryotes.</title>
        <authorList>
            <person name="Spang A."/>
            <person name="Saw J.H."/>
            <person name="Jorgensen S.L."/>
            <person name="Zaremba-Niedzwiedzka K."/>
            <person name="Martijn J."/>
            <person name="Lind A.E."/>
            <person name="van Eijk R."/>
            <person name="Schleper C."/>
            <person name="Guy L."/>
            <person name="Ettema T.J."/>
        </authorList>
    </citation>
    <scope>NUCLEOTIDE SEQUENCE</scope>
</reference>
<protein>
    <submittedName>
        <fullName evidence="1">Uncharacterized protein</fullName>
    </submittedName>
</protein>
<name>A0A0F9RXM7_9ZZZZ</name>
<dbReference type="AlphaFoldDB" id="A0A0F9RXM7"/>
<organism evidence="1">
    <name type="scientific">marine sediment metagenome</name>
    <dbReference type="NCBI Taxonomy" id="412755"/>
    <lineage>
        <taxon>unclassified sequences</taxon>
        <taxon>metagenomes</taxon>
        <taxon>ecological metagenomes</taxon>
    </lineage>
</organism>
<evidence type="ECO:0000313" key="1">
    <source>
        <dbReference type="EMBL" id="KKN59594.1"/>
    </source>
</evidence>
<dbReference type="EMBL" id="LAZR01000721">
    <property type="protein sequence ID" value="KKN59594.1"/>
    <property type="molecule type" value="Genomic_DNA"/>
</dbReference>